<feature type="transmembrane region" description="Helical" evidence="1">
    <location>
        <begin position="57"/>
        <end position="77"/>
    </location>
</feature>
<evidence type="ECO:0000313" key="2">
    <source>
        <dbReference type="EMBL" id="MCD7466659.1"/>
    </source>
</evidence>
<keyword evidence="1" id="KW-0472">Membrane</keyword>
<dbReference type="EMBL" id="JACEIK010001162">
    <property type="protein sequence ID" value="MCD7466659.1"/>
    <property type="molecule type" value="Genomic_DNA"/>
</dbReference>
<protein>
    <submittedName>
        <fullName evidence="2">Uncharacterized protein</fullName>
    </submittedName>
</protein>
<accession>A0ABS8T7T4</accession>
<gene>
    <name evidence="2" type="ORF">HAX54_003577</name>
</gene>
<proteinExistence type="predicted"/>
<evidence type="ECO:0000256" key="1">
    <source>
        <dbReference type="SAM" id="Phobius"/>
    </source>
</evidence>
<keyword evidence="1" id="KW-0812">Transmembrane</keyword>
<reference evidence="2 3" key="1">
    <citation type="journal article" date="2021" name="BMC Genomics">
        <title>Datura genome reveals duplications of psychoactive alkaloid biosynthetic genes and high mutation rate following tissue culture.</title>
        <authorList>
            <person name="Rajewski A."/>
            <person name="Carter-House D."/>
            <person name="Stajich J."/>
            <person name="Litt A."/>
        </authorList>
    </citation>
    <scope>NUCLEOTIDE SEQUENCE [LARGE SCALE GENOMIC DNA]</scope>
    <source>
        <strain evidence="2">AR-01</strain>
    </source>
</reference>
<organism evidence="2 3">
    <name type="scientific">Datura stramonium</name>
    <name type="common">Jimsonweed</name>
    <name type="synonym">Common thornapple</name>
    <dbReference type="NCBI Taxonomy" id="4076"/>
    <lineage>
        <taxon>Eukaryota</taxon>
        <taxon>Viridiplantae</taxon>
        <taxon>Streptophyta</taxon>
        <taxon>Embryophyta</taxon>
        <taxon>Tracheophyta</taxon>
        <taxon>Spermatophyta</taxon>
        <taxon>Magnoliopsida</taxon>
        <taxon>eudicotyledons</taxon>
        <taxon>Gunneridae</taxon>
        <taxon>Pentapetalae</taxon>
        <taxon>asterids</taxon>
        <taxon>lamiids</taxon>
        <taxon>Solanales</taxon>
        <taxon>Solanaceae</taxon>
        <taxon>Solanoideae</taxon>
        <taxon>Datureae</taxon>
        <taxon>Datura</taxon>
    </lineage>
</organism>
<keyword evidence="3" id="KW-1185">Reference proteome</keyword>
<feature type="transmembrane region" description="Helical" evidence="1">
    <location>
        <begin position="23"/>
        <end position="45"/>
    </location>
</feature>
<dbReference type="Proteomes" id="UP000823775">
    <property type="component" value="Unassembled WGS sequence"/>
</dbReference>
<evidence type="ECO:0000313" key="3">
    <source>
        <dbReference type="Proteomes" id="UP000823775"/>
    </source>
</evidence>
<comment type="caution">
    <text evidence="2">The sequence shown here is derived from an EMBL/GenBank/DDBJ whole genome shotgun (WGS) entry which is preliminary data.</text>
</comment>
<name>A0ABS8T7T4_DATST</name>
<sequence>MTTNESLVKSGEMSDTMPVQEKWLQATALTLCSIGASWIVIGLVFDEVVPLSGLSVMNFFLPLLGLLMDGLEAFAGLK</sequence>
<keyword evidence="1" id="KW-1133">Transmembrane helix</keyword>